<dbReference type="EMBL" id="JAUHGG010000003">
    <property type="protein sequence ID" value="MDS1821375.1"/>
    <property type="molecule type" value="Genomic_DNA"/>
</dbReference>
<comment type="caution">
    <text evidence="1">The sequence shown here is derived from an EMBL/GenBank/DDBJ whole genome shotgun (WGS) entry which is preliminary data.</text>
</comment>
<accession>A0AAW8PZY9</accession>
<name>A0AAW8PZY9_VIBPH</name>
<evidence type="ECO:0000313" key="1">
    <source>
        <dbReference type="EMBL" id="MDS1821375.1"/>
    </source>
</evidence>
<dbReference type="Proteomes" id="UP001253193">
    <property type="component" value="Unassembled WGS sequence"/>
</dbReference>
<proteinExistence type="predicted"/>
<reference evidence="1" key="1">
    <citation type="submission" date="2023-06" db="EMBL/GenBank/DDBJ databases">
        <title>Genomic Diversity of Vibrio spp. and Metagenomic Analysis of Pathogens in Florida Gulf Coastal Waters Following Hurricane Ian.</title>
        <authorList>
            <person name="Brumfield K.D."/>
        </authorList>
    </citation>
    <scope>NUCLEOTIDE SEQUENCE</scope>
    <source>
        <strain evidence="1">WBS2B-138</strain>
    </source>
</reference>
<dbReference type="RefSeq" id="WP_311020259.1">
    <property type="nucleotide sequence ID" value="NZ_JAUHGG010000003.1"/>
</dbReference>
<gene>
    <name evidence="1" type="ORF">QX249_11955</name>
</gene>
<evidence type="ECO:0000313" key="2">
    <source>
        <dbReference type="Proteomes" id="UP001253193"/>
    </source>
</evidence>
<dbReference type="AlphaFoldDB" id="A0AAW8PZY9"/>
<protein>
    <submittedName>
        <fullName evidence="1">Uncharacterized protein</fullName>
    </submittedName>
</protein>
<sequence>MDIETTKPHYEKLESYIKSRAKAENPSFWHGTFSIDKAMSYAIDGKASSEEVKEQLCNEAASDLLKLAKDAQDAKSTSALHEIRDYLNSDDCPVEVISHLMIGQHIYEHLTPATLKELEL</sequence>
<organism evidence="1 2">
    <name type="scientific">Vibrio parahaemolyticus</name>
    <dbReference type="NCBI Taxonomy" id="670"/>
    <lineage>
        <taxon>Bacteria</taxon>
        <taxon>Pseudomonadati</taxon>
        <taxon>Pseudomonadota</taxon>
        <taxon>Gammaproteobacteria</taxon>
        <taxon>Vibrionales</taxon>
        <taxon>Vibrionaceae</taxon>
        <taxon>Vibrio</taxon>
    </lineage>
</organism>